<dbReference type="VEuPathDB" id="VectorBase:GPPI034798"/>
<dbReference type="AlphaFoldDB" id="A0A1B0BMH5"/>
<dbReference type="Proteomes" id="UP000092460">
    <property type="component" value="Unassembled WGS sequence"/>
</dbReference>
<proteinExistence type="predicted"/>
<keyword evidence="3" id="KW-1185">Reference proteome</keyword>
<reference evidence="2" key="2">
    <citation type="submission" date="2020-05" db="UniProtKB">
        <authorList>
            <consortium name="EnsemblMetazoa"/>
        </authorList>
    </citation>
    <scope>IDENTIFICATION</scope>
    <source>
        <strain evidence="2">IAEA</strain>
    </source>
</reference>
<dbReference type="EMBL" id="JXJN01016913">
    <property type="status" value="NOT_ANNOTATED_CDS"/>
    <property type="molecule type" value="Genomic_DNA"/>
</dbReference>
<keyword evidence="1" id="KW-0812">Transmembrane</keyword>
<reference evidence="3" key="1">
    <citation type="submission" date="2015-01" db="EMBL/GenBank/DDBJ databases">
        <authorList>
            <person name="Aksoy S."/>
            <person name="Warren W."/>
            <person name="Wilson R.K."/>
        </authorList>
    </citation>
    <scope>NUCLEOTIDE SEQUENCE [LARGE SCALE GENOMIC DNA]</scope>
    <source>
        <strain evidence="3">IAEA</strain>
    </source>
</reference>
<keyword evidence="1" id="KW-1133">Transmembrane helix</keyword>
<feature type="transmembrane region" description="Helical" evidence="1">
    <location>
        <begin position="117"/>
        <end position="140"/>
    </location>
</feature>
<name>A0A1B0BMH5_9MUSC</name>
<evidence type="ECO:0000313" key="2">
    <source>
        <dbReference type="EnsemblMetazoa" id="GPPI034798-PA"/>
    </source>
</evidence>
<feature type="transmembrane region" description="Helical" evidence="1">
    <location>
        <begin position="147"/>
        <end position="165"/>
    </location>
</feature>
<dbReference type="EnsemblMetazoa" id="GPPI034798-RA">
    <property type="protein sequence ID" value="GPPI034798-PA"/>
    <property type="gene ID" value="GPPI034798"/>
</dbReference>
<evidence type="ECO:0000256" key="1">
    <source>
        <dbReference type="SAM" id="Phobius"/>
    </source>
</evidence>
<keyword evidence="1" id="KW-0472">Membrane</keyword>
<organism evidence="2 3">
    <name type="scientific">Glossina palpalis gambiensis</name>
    <dbReference type="NCBI Taxonomy" id="67801"/>
    <lineage>
        <taxon>Eukaryota</taxon>
        <taxon>Metazoa</taxon>
        <taxon>Ecdysozoa</taxon>
        <taxon>Arthropoda</taxon>
        <taxon>Hexapoda</taxon>
        <taxon>Insecta</taxon>
        <taxon>Pterygota</taxon>
        <taxon>Neoptera</taxon>
        <taxon>Endopterygota</taxon>
        <taxon>Diptera</taxon>
        <taxon>Brachycera</taxon>
        <taxon>Muscomorpha</taxon>
        <taxon>Hippoboscoidea</taxon>
        <taxon>Glossinidae</taxon>
        <taxon>Glossina</taxon>
    </lineage>
</organism>
<evidence type="ECO:0000313" key="3">
    <source>
        <dbReference type="Proteomes" id="UP000092460"/>
    </source>
</evidence>
<sequence>MCGDNRGENSLSYVCFIGYGCQCVIGWQVEQLNKHTFKGAIYHAWIAHLMCLMERKAVAEVHKSRVFRLSAPGAPCPGRPQNVSKTTKCLLHMSLSSCCAMLIERRFCDICSLSSCLYLSSASAVLNLFHVLTVMMMITMQMDVDDLFFLNLQLLLQFLLNLWFYDYSNGSVGRSTHTQCLLDGKKIGQKKRSFLT</sequence>
<dbReference type="PROSITE" id="PS51257">
    <property type="entry name" value="PROKAR_LIPOPROTEIN"/>
    <property type="match status" value="1"/>
</dbReference>
<accession>A0A1B0BMH5</accession>
<protein>
    <submittedName>
        <fullName evidence="2">Uncharacterized protein</fullName>
    </submittedName>
</protein>